<evidence type="ECO:0000313" key="1">
    <source>
        <dbReference type="EMBL" id="GCE63008.1"/>
    </source>
</evidence>
<dbReference type="AlphaFoldDB" id="A0A402DLC4"/>
<reference evidence="2" key="1">
    <citation type="submission" date="2018-12" db="EMBL/GenBank/DDBJ databases">
        <title>Genome sequence of Microcystis aeruginosa NIES-4285.</title>
        <authorList>
            <person name="Tanabe Y."/>
        </authorList>
    </citation>
    <scope>NUCLEOTIDE SEQUENCE [LARGE SCALE GENOMIC DNA]</scope>
    <source>
        <strain evidence="2">NIES-4285</strain>
    </source>
</reference>
<sequence length="32" mass="3717">MISPTLRLFDGFDHTSPQLRDEVMELQELLNA</sequence>
<accession>A0A402DLC4</accession>
<comment type="caution">
    <text evidence="1">The sequence shown here is derived from an EMBL/GenBank/DDBJ whole genome shotgun (WGS) entry which is preliminary data.</text>
</comment>
<name>A0A402DLC4_MICAE</name>
<proteinExistence type="predicted"/>
<gene>
    <name evidence="1" type="ORF">MiAbB_04963</name>
</gene>
<dbReference type="Proteomes" id="UP000289660">
    <property type="component" value="Unassembled WGS sequence"/>
</dbReference>
<dbReference type="EMBL" id="BIFY01000301">
    <property type="protein sequence ID" value="GCE63008.1"/>
    <property type="molecule type" value="Genomic_DNA"/>
</dbReference>
<organism evidence="1 2">
    <name type="scientific">Microcystis aeruginosa NIES-4285</name>
    <dbReference type="NCBI Taxonomy" id="2497681"/>
    <lineage>
        <taxon>Bacteria</taxon>
        <taxon>Bacillati</taxon>
        <taxon>Cyanobacteriota</taxon>
        <taxon>Cyanophyceae</taxon>
        <taxon>Oscillatoriophycideae</taxon>
        <taxon>Chroococcales</taxon>
        <taxon>Microcystaceae</taxon>
        <taxon>Microcystis</taxon>
    </lineage>
</organism>
<protein>
    <submittedName>
        <fullName evidence="1">Uncharacterized protein</fullName>
    </submittedName>
</protein>
<evidence type="ECO:0000313" key="2">
    <source>
        <dbReference type="Proteomes" id="UP000289660"/>
    </source>
</evidence>